<keyword evidence="5" id="KW-1185">Reference proteome</keyword>
<dbReference type="InterPro" id="IPR002347">
    <property type="entry name" value="SDR_fam"/>
</dbReference>
<keyword evidence="2" id="KW-0560">Oxidoreductase</keyword>
<dbReference type="SUPFAM" id="SSF51735">
    <property type="entry name" value="NAD(P)-binding Rossmann-fold domains"/>
    <property type="match status" value="1"/>
</dbReference>
<evidence type="ECO:0000256" key="3">
    <source>
        <dbReference type="RuleBase" id="RU000363"/>
    </source>
</evidence>
<dbReference type="Pfam" id="PF00106">
    <property type="entry name" value="adh_short"/>
    <property type="match status" value="1"/>
</dbReference>
<organism evidence="4 5">
    <name type="scientific">Pythium oligandrum</name>
    <name type="common">Mycoparasitic fungus</name>
    <dbReference type="NCBI Taxonomy" id="41045"/>
    <lineage>
        <taxon>Eukaryota</taxon>
        <taxon>Sar</taxon>
        <taxon>Stramenopiles</taxon>
        <taxon>Oomycota</taxon>
        <taxon>Peronosporomycetes</taxon>
        <taxon>Pythiales</taxon>
        <taxon>Pythiaceae</taxon>
        <taxon>Pythium</taxon>
    </lineage>
</organism>
<dbReference type="PANTHER" id="PTHR43976">
    <property type="entry name" value="SHORT CHAIN DEHYDROGENASE"/>
    <property type="match status" value="1"/>
</dbReference>
<evidence type="ECO:0000313" key="5">
    <source>
        <dbReference type="Proteomes" id="UP000794436"/>
    </source>
</evidence>
<evidence type="ECO:0000256" key="1">
    <source>
        <dbReference type="ARBA" id="ARBA00006484"/>
    </source>
</evidence>
<dbReference type="PRINTS" id="PR00081">
    <property type="entry name" value="GDHRDH"/>
</dbReference>
<dbReference type="EMBL" id="SPLM01000003">
    <property type="protein sequence ID" value="TMW67875.1"/>
    <property type="molecule type" value="Genomic_DNA"/>
</dbReference>
<name>A0A8K1FL57_PYTOL</name>
<sequence>MAPSTTINEPKVWLITGCSTGLGRLIAIAARKRGDLVIATARKIETLDDLKTLGCEALTLDVTSSDATVNDVVATAHAFYGRIDILVNNAGYGTMGFIEEASAEDIQANFDTNVFGLLRVTRAVLPYMRDKKSGIIANIGSAGGRAAFPIIGIYGATKFAIAGLTQSLRQEVAAFGIKVTVIEPSTFETNGQNNLKMFGNQIAEYDPVRKAILEGMAGVLAPGDAAKAALVVVEAITQSGRCEGRELPNRLPLGAGTYELIQGVLDNAKKELDAWVDFTKAETFAKDA</sequence>
<dbReference type="AlphaFoldDB" id="A0A8K1FL57"/>
<dbReference type="OrthoDB" id="1274115at2759"/>
<dbReference type="InterPro" id="IPR020904">
    <property type="entry name" value="Sc_DH/Rdtase_CS"/>
</dbReference>
<evidence type="ECO:0000313" key="4">
    <source>
        <dbReference type="EMBL" id="TMW67875.1"/>
    </source>
</evidence>
<dbReference type="GO" id="GO:0016491">
    <property type="term" value="F:oxidoreductase activity"/>
    <property type="evidence" value="ECO:0007669"/>
    <property type="project" value="UniProtKB-KW"/>
</dbReference>
<dbReference type="CDD" id="cd05374">
    <property type="entry name" value="17beta-HSD-like_SDR_c"/>
    <property type="match status" value="1"/>
</dbReference>
<comment type="caution">
    <text evidence="4">The sequence shown here is derived from an EMBL/GenBank/DDBJ whole genome shotgun (WGS) entry which is preliminary data.</text>
</comment>
<evidence type="ECO:0000256" key="2">
    <source>
        <dbReference type="ARBA" id="ARBA00023002"/>
    </source>
</evidence>
<accession>A0A8K1FL57</accession>
<proteinExistence type="inferred from homology"/>
<dbReference type="Proteomes" id="UP000794436">
    <property type="component" value="Unassembled WGS sequence"/>
</dbReference>
<dbReference type="InterPro" id="IPR036291">
    <property type="entry name" value="NAD(P)-bd_dom_sf"/>
</dbReference>
<dbReference type="Gene3D" id="3.40.50.720">
    <property type="entry name" value="NAD(P)-binding Rossmann-like Domain"/>
    <property type="match status" value="1"/>
</dbReference>
<dbReference type="PROSITE" id="PS00061">
    <property type="entry name" value="ADH_SHORT"/>
    <property type="match status" value="1"/>
</dbReference>
<dbReference type="PANTHER" id="PTHR43976:SF16">
    <property type="entry name" value="SHORT-CHAIN DEHYDROGENASE_REDUCTASE FAMILY PROTEIN"/>
    <property type="match status" value="1"/>
</dbReference>
<comment type="similarity">
    <text evidence="1 3">Belongs to the short-chain dehydrogenases/reductases (SDR) family.</text>
</comment>
<gene>
    <name evidence="4" type="ORF">Poli38472_007547</name>
</gene>
<reference evidence="4" key="1">
    <citation type="submission" date="2019-03" db="EMBL/GenBank/DDBJ databases">
        <title>Long read genome sequence of the mycoparasitic Pythium oligandrum ATCC 38472 isolated from sugarbeet rhizosphere.</title>
        <authorList>
            <person name="Gaulin E."/>
        </authorList>
    </citation>
    <scope>NUCLEOTIDE SEQUENCE</scope>
    <source>
        <strain evidence="4">ATCC 38472_TT</strain>
    </source>
</reference>
<protein>
    <submittedName>
        <fullName evidence="4">Uncharacterized protein</fullName>
    </submittedName>
</protein>
<dbReference type="PRINTS" id="PR00080">
    <property type="entry name" value="SDRFAMILY"/>
</dbReference>
<dbReference type="InterPro" id="IPR051911">
    <property type="entry name" value="SDR_oxidoreductase"/>
</dbReference>